<dbReference type="AlphaFoldDB" id="A0A975NKG0"/>
<reference evidence="1" key="1">
    <citation type="submission" date="2021-06" db="EMBL/GenBank/DDBJ databases">
        <title>Bradyrhizobium sp. S2-20-1 Genome sequencing.</title>
        <authorList>
            <person name="Jin L."/>
        </authorList>
    </citation>
    <scope>NUCLEOTIDE SEQUENCE</scope>
    <source>
        <strain evidence="1">S2-20-1</strain>
    </source>
</reference>
<gene>
    <name evidence="1" type="ORF">KMZ29_08310</name>
</gene>
<evidence type="ECO:0000313" key="1">
    <source>
        <dbReference type="EMBL" id="QWG15709.1"/>
    </source>
</evidence>
<protein>
    <submittedName>
        <fullName evidence="1">Uncharacterized protein</fullName>
    </submittedName>
</protein>
<sequence length="87" mass="9672">MSGNQASVSLIAQGTEYELLGSEDGAAFILRSKADFFAAHLQGEDAVRFRTDYDAIRLQFPDWKPDQTLAQLWDQGGYSWLAAQEAD</sequence>
<organism evidence="1 2">
    <name type="scientific">Bradyrhizobium sediminis</name>
    <dbReference type="NCBI Taxonomy" id="2840469"/>
    <lineage>
        <taxon>Bacteria</taxon>
        <taxon>Pseudomonadati</taxon>
        <taxon>Pseudomonadota</taxon>
        <taxon>Alphaproteobacteria</taxon>
        <taxon>Hyphomicrobiales</taxon>
        <taxon>Nitrobacteraceae</taxon>
        <taxon>Bradyrhizobium</taxon>
    </lineage>
</organism>
<name>A0A975NKG0_9BRAD</name>
<dbReference type="EMBL" id="CP076134">
    <property type="protein sequence ID" value="QWG15709.1"/>
    <property type="molecule type" value="Genomic_DNA"/>
</dbReference>
<evidence type="ECO:0000313" key="2">
    <source>
        <dbReference type="Proteomes" id="UP000680839"/>
    </source>
</evidence>
<proteinExistence type="predicted"/>
<accession>A0A975NKG0</accession>
<dbReference type="Proteomes" id="UP000680839">
    <property type="component" value="Chromosome"/>
</dbReference>